<dbReference type="PANTHER" id="PTHR12131:SF1">
    <property type="entry name" value="ATP-DEPENDENT RNA HELICASE SUPV3L1, MITOCHONDRIAL-RELATED"/>
    <property type="match status" value="1"/>
</dbReference>
<dbReference type="Gene3D" id="1.20.58.1080">
    <property type="match status" value="1"/>
</dbReference>
<comment type="subcellular location">
    <subcellularLocation>
        <location evidence="3">Mitochondrion matrix</location>
    </subcellularLocation>
</comment>
<dbReference type="Pfam" id="PF18147">
    <property type="entry name" value="Suv3_C_1"/>
    <property type="match status" value="1"/>
</dbReference>
<dbReference type="Gene3D" id="1.20.272.40">
    <property type="match status" value="1"/>
</dbReference>
<evidence type="ECO:0000256" key="15">
    <source>
        <dbReference type="SAM" id="Phobius"/>
    </source>
</evidence>
<evidence type="ECO:0000256" key="2">
    <source>
        <dbReference type="ARBA" id="ARBA00001946"/>
    </source>
</evidence>
<dbReference type="Proteomes" id="UP000317494">
    <property type="component" value="Unassembled WGS sequence"/>
</dbReference>
<feature type="domain" description="GH26" evidence="18">
    <location>
        <begin position="74"/>
        <end position="411"/>
    </location>
</feature>
<evidence type="ECO:0000256" key="7">
    <source>
        <dbReference type="ARBA" id="ARBA00022806"/>
    </source>
</evidence>
<dbReference type="Pfam" id="PF00271">
    <property type="entry name" value="Helicase_C"/>
    <property type="match status" value="1"/>
</dbReference>
<dbReference type="InterPro" id="IPR044774">
    <property type="entry name" value="Suv3_DEXQc"/>
</dbReference>
<dbReference type="InterPro" id="IPR017853">
    <property type="entry name" value="GH"/>
</dbReference>
<evidence type="ECO:0000256" key="3">
    <source>
        <dbReference type="ARBA" id="ARBA00004305"/>
    </source>
</evidence>
<dbReference type="GO" id="GO:0005759">
    <property type="term" value="C:mitochondrial matrix"/>
    <property type="evidence" value="ECO:0007669"/>
    <property type="project" value="UniProtKB-SubCell"/>
</dbReference>
<dbReference type="GO" id="GO:0045025">
    <property type="term" value="C:mitochondrial degradosome"/>
    <property type="evidence" value="ECO:0007669"/>
    <property type="project" value="TreeGrafter"/>
</dbReference>
<evidence type="ECO:0000313" key="19">
    <source>
        <dbReference type="EMBL" id="TPX39209.1"/>
    </source>
</evidence>
<evidence type="ECO:0000259" key="18">
    <source>
        <dbReference type="PROSITE" id="PS51764"/>
    </source>
</evidence>
<feature type="region of interest" description="Disordered" evidence="14">
    <location>
        <begin position="1078"/>
        <end position="1101"/>
    </location>
</feature>
<feature type="active site" description="Proton donor" evidence="13">
    <location>
        <position position="196"/>
    </location>
</feature>
<dbReference type="Pfam" id="PF02156">
    <property type="entry name" value="Glyco_hydro_26"/>
    <property type="match status" value="1"/>
</dbReference>
<dbReference type="InterPro" id="IPR050699">
    <property type="entry name" value="RNA-DNA_Helicase"/>
</dbReference>
<sequence>MHADSHKSLCGDSVLCGCLFWSKVLFSLALAFGGLGLLSYNVYDKHTYLLAHPIQPPQPAWVFPINGSDPSCWRQTVATTNTAAGRVEPPDSTTLFGVSLDWATDSVPLIVNRMGGIYKPAVYNSFIQMNATDFQVNMMNWQAQQIAVVGGIYQVTLQPTVPMSQIPDATLQAVARQMAFMNGVYGVPVILRYGHEMNGDWYAYGQQPSSYVASFQKLARYVHFTTNMTAMMWAPNAGLYYPWTPNAQTSSADLTLLDTNQDGVFNVADDPYTPYWPGPEYVDWVGLSVYQYHQNSSNVNDYVNANVAVGPCFIQDYIQGTLNCRPRSAAAGNRAFYDNFAVTYNKPFALPESGAQYAVNATNVVPQSVDEATMKKAWIASAFGLSPGASNTPAFPLLKLIVNFEIPLICSGIIDSPARIPPAPKLLGETFSGNEAGFDLRELFPGNKRSDVVATEFLEKFVKYRWPVLGRSKRSYDKQGHNSGDIGLAIAITGMPRRRLSAASTAATQPLQHRAPHKCAILGVDDQYDVLMKAYIKHLLNDKLEDLSVSDFMEMSSFNPRSFDRLLLPSFYKFCVKNGNSKSFLDMIYQLSNWKDPSQWFPNAREMTRHFHLHVGPTNSGKTYQALQRLSHATSGAYLGPLRLLAHEIYDRLNTQNVPCSLITGEERRQVNDAKVQSCTVEMAPLNRKLDVAVIDEAQLMADEQRGWAWTNALLGIQASEIHVCGDPSIINRITQMTRITDDALTVHSYDRLTSLTLLPKSLNGKMKMIKKGDCVITFSRLNIFLLKHQIEKITGLRCAIIYGGLPPEIRAEQARLFNDPESGYDVLVASDAVGMGLNLNIKRILFERLHKSNGNELQPLSFSQVKQIAGRAGRYKTLYPDGEVTTLEEEDYTHLQKSLASPVVPVRTAGLHPLIEQVENFRSRLPSSIPLATLLDYFEHLALANLSAGYFLCNLRVQKALATILEPLKMPFQDRYAMILAPVNPDDARVVHAMHAFAYAHSRGEELRLGDVVPKPTSYDKGHEQLRFLESTHKIITLFLWLSYRFPQTFVDTDSAFALKYHYEEMINDTLANVRNARRRRGPRGSDGDESKEEFDETVQNGRKARLVALSQVLE</sequence>
<organism evidence="19 20">
    <name type="scientific">Synchytrium endobioticum</name>
    <dbReference type="NCBI Taxonomy" id="286115"/>
    <lineage>
        <taxon>Eukaryota</taxon>
        <taxon>Fungi</taxon>
        <taxon>Fungi incertae sedis</taxon>
        <taxon>Chytridiomycota</taxon>
        <taxon>Chytridiomycota incertae sedis</taxon>
        <taxon>Chytridiomycetes</taxon>
        <taxon>Synchytriales</taxon>
        <taxon>Synchytriaceae</taxon>
        <taxon>Synchytrium</taxon>
    </lineage>
</organism>
<keyword evidence="15" id="KW-1133">Transmembrane helix</keyword>
<feature type="transmembrane region" description="Helical" evidence="15">
    <location>
        <begin position="20"/>
        <end position="43"/>
    </location>
</feature>
<dbReference type="InterPro" id="IPR055206">
    <property type="entry name" value="DEXQc_SUV3"/>
</dbReference>
<evidence type="ECO:0000256" key="11">
    <source>
        <dbReference type="ARBA" id="ARBA00023295"/>
    </source>
</evidence>
<feature type="domain" description="Helicase ATP-binding" evidence="16">
    <location>
        <begin position="603"/>
        <end position="720"/>
    </location>
</feature>
<keyword evidence="7" id="KW-0347">Helicase</keyword>
<dbReference type="InterPro" id="IPR014001">
    <property type="entry name" value="Helicase_ATP-bd"/>
</dbReference>
<accession>A0A507CIH5</accession>
<dbReference type="InterPro" id="IPR041082">
    <property type="entry name" value="Suv3_C_1"/>
</dbReference>
<gene>
    <name evidence="19" type="ORF">SeMB42_g06408</name>
</gene>
<dbReference type="STRING" id="286115.A0A507CIH5"/>
<name>A0A507CIH5_9FUNG</name>
<dbReference type="EC" id="3.6.4.13" evidence="4"/>
<comment type="cofactor">
    <cofactor evidence="1">
        <name>Mn(2+)</name>
        <dbReference type="ChEBI" id="CHEBI:29035"/>
    </cofactor>
</comment>
<evidence type="ECO:0000256" key="14">
    <source>
        <dbReference type="SAM" id="MobiDB-lite"/>
    </source>
</evidence>
<evidence type="ECO:0000256" key="8">
    <source>
        <dbReference type="ARBA" id="ARBA00022840"/>
    </source>
</evidence>
<dbReference type="CDD" id="cd18805">
    <property type="entry name" value="SF2_C_suv3"/>
    <property type="match status" value="1"/>
</dbReference>
<dbReference type="FunFam" id="3.40.50.300:FF:000957">
    <property type="entry name" value="ATP-dependent RNA helicase SUV3L, mitochondrial"/>
    <property type="match status" value="1"/>
</dbReference>
<dbReference type="InterPro" id="IPR022192">
    <property type="entry name" value="SUV3_C"/>
</dbReference>
<keyword evidence="11 13" id="KW-0326">Glycosidase</keyword>
<dbReference type="SMART" id="SM00490">
    <property type="entry name" value="HELICc"/>
    <property type="match status" value="1"/>
</dbReference>
<dbReference type="VEuPathDB" id="FungiDB:SeMB42_g06408"/>
<feature type="domain" description="Helicase C-terminal" evidence="17">
    <location>
        <begin position="762"/>
        <end position="923"/>
    </location>
</feature>
<evidence type="ECO:0000256" key="9">
    <source>
        <dbReference type="ARBA" id="ARBA00022946"/>
    </source>
</evidence>
<keyword evidence="6 13" id="KW-0378">Hydrolase</keyword>
<evidence type="ECO:0000256" key="1">
    <source>
        <dbReference type="ARBA" id="ARBA00001936"/>
    </source>
</evidence>
<dbReference type="PROSITE" id="PS51764">
    <property type="entry name" value="GH26"/>
    <property type="match status" value="1"/>
</dbReference>
<dbReference type="PANTHER" id="PTHR12131">
    <property type="entry name" value="ATP-DEPENDENT RNA AND DNA HELICASE"/>
    <property type="match status" value="1"/>
</dbReference>
<dbReference type="GO" id="GO:0005524">
    <property type="term" value="F:ATP binding"/>
    <property type="evidence" value="ECO:0007669"/>
    <property type="project" value="UniProtKB-KW"/>
</dbReference>
<proteinExistence type="inferred from homology"/>
<dbReference type="Pfam" id="PF12513">
    <property type="entry name" value="SUV3_C"/>
    <property type="match status" value="1"/>
</dbReference>
<dbReference type="EMBL" id="QEAN01000359">
    <property type="protein sequence ID" value="TPX39209.1"/>
    <property type="molecule type" value="Genomic_DNA"/>
</dbReference>
<evidence type="ECO:0000259" key="17">
    <source>
        <dbReference type="PROSITE" id="PS51194"/>
    </source>
</evidence>
<dbReference type="Pfam" id="PF22527">
    <property type="entry name" value="DEXQc_Suv3"/>
    <property type="match status" value="1"/>
</dbReference>
<dbReference type="SUPFAM" id="SSF52540">
    <property type="entry name" value="P-loop containing nucleoside triphosphate hydrolases"/>
    <property type="match status" value="1"/>
</dbReference>
<dbReference type="PROSITE" id="PS51194">
    <property type="entry name" value="HELICASE_CTER"/>
    <property type="match status" value="1"/>
</dbReference>
<dbReference type="GO" id="GO:0000965">
    <property type="term" value="P:mitochondrial RNA 3'-end processing"/>
    <property type="evidence" value="ECO:0007669"/>
    <property type="project" value="TreeGrafter"/>
</dbReference>
<dbReference type="InterPro" id="IPR027417">
    <property type="entry name" value="P-loop_NTPase"/>
</dbReference>
<dbReference type="PROSITE" id="PS51192">
    <property type="entry name" value="HELICASE_ATP_BIND_1"/>
    <property type="match status" value="1"/>
</dbReference>
<comment type="caution">
    <text evidence="19">The sequence shown here is derived from an EMBL/GenBank/DDBJ whole genome shotgun (WGS) entry which is preliminary data.</text>
</comment>
<dbReference type="FunFam" id="3.40.50.300:FF:000269">
    <property type="entry name" value="ATP-dependent RNA helicase SUPV3L1, mitochondrial"/>
    <property type="match status" value="1"/>
</dbReference>
<evidence type="ECO:0000256" key="4">
    <source>
        <dbReference type="ARBA" id="ARBA00012552"/>
    </source>
</evidence>
<comment type="cofactor">
    <cofactor evidence="2">
        <name>Mg(2+)</name>
        <dbReference type="ChEBI" id="CHEBI:18420"/>
    </cofactor>
</comment>
<keyword evidence="15" id="KW-0812">Transmembrane</keyword>
<dbReference type="CDD" id="cd17913">
    <property type="entry name" value="DEXQc_Suv3"/>
    <property type="match status" value="1"/>
</dbReference>
<protein>
    <recommendedName>
        <fullName evidence="4">RNA helicase</fullName>
        <ecNumber evidence="4">3.6.4.13</ecNumber>
    </recommendedName>
</protein>
<keyword evidence="10" id="KW-0496">Mitochondrion</keyword>
<dbReference type="Gene3D" id="3.40.50.300">
    <property type="entry name" value="P-loop containing nucleotide triphosphate hydrolases"/>
    <property type="match status" value="2"/>
</dbReference>
<evidence type="ECO:0000256" key="10">
    <source>
        <dbReference type="ARBA" id="ARBA00023128"/>
    </source>
</evidence>
<evidence type="ECO:0000313" key="20">
    <source>
        <dbReference type="Proteomes" id="UP000317494"/>
    </source>
</evidence>
<dbReference type="AlphaFoldDB" id="A0A507CIH5"/>
<reference evidence="19 20" key="1">
    <citation type="journal article" date="2019" name="Sci. Rep.">
        <title>Comparative genomics of chytrid fungi reveal insights into the obligate biotrophic and pathogenic lifestyle of Synchytrium endobioticum.</title>
        <authorList>
            <person name="van de Vossenberg B.T.L.H."/>
            <person name="Warris S."/>
            <person name="Nguyen H.D.T."/>
            <person name="van Gent-Pelzer M.P.E."/>
            <person name="Joly D.L."/>
            <person name="van de Geest H.C."/>
            <person name="Bonants P.J.M."/>
            <person name="Smith D.S."/>
            <person name="Levesque C.A."/>
            <person name="van der Lee T.A.J."/>
        </authorList>
    </citation>
    <scope>NUCLEOTIDE SEQUENCE [LARGE SCALE GENOMIC DNA]</scope>
    <source>
        <strain evidence="19 20">MB42</strain>
    </source>
</reference>
<dbReference type="GO" id="GO:0004553">
    <property type="term" value="F:hydrolase activity, hydrolyzing O-glycosyl compounds"/>
    <property type="evidence" value="ECO:0007669"/>
    <property type="project" value="InterPro"/>
</dbReference>
<dbReference type="InterPro" id="IPR001650">
    <property type="entry name" value="Helicase_C-like"/>
</dbReference>
<dbReference type="InterPro" id="IPR022790">
    <property type="entry name" value="GH26_dom"/>
</dbReference>
<evidence type="ECO:0000256" key="12">
    <source>
        <dbReference type="ARBA" id="ARBA00047984"/>
    </source>
</evidence>
<comment type="similarity">
    <text evidence="13">Belongs to the glycosyl hydrolase 26 family.</text>
</comment>
<keyword evidence="15" id="KW-0472">Membrane</keyword>
<evidence type="ECO:0000256" key="6">
    <source>
        <dbReference type="ARBA" id="ARBA00022801"/>
    </source>
</evidence>
<evidence type="ECO:0000259" key="16">
    <source>
        <dbReference type="PROSITE" id="PS51192"/>
    </source>
</evidence>
<evidence type="ECO:0000256" key="13">
    <source>
        <dbReference type="PROSITE-ProRule" id="PRU01100"/>
    </source>
</evidence>
<feature type="active site" description="Nucleophile" evidence="13">
    <location>
        <position position="352"/>
    </location>
</feature>
<keyword evidence="8" id="KW-0067">ATP-binding</keyword>
<dbReference type="GO" id="GO:0003724">
    <property type="term" value="F:RNA helicase activity"/>
    <property type="evidence" value="ECO:0007669"/>
    <property type="project" value="UniProtKB-EC"/>
</dbReference>
<comment type="catalytic activity">
    <reaction evidence="12">
        <text>ATP + H2O = ADP + phosphate + H(+)</text>
        <dbReference type="Rhea" id="RHEA:13065"/>
        <dbReference type="ChEBI" id="CHEBI:15377"/>
        <dbReference type="ChEBI" id="CHEBI:15378"/>
        <dbReference type="ChEBI" id="CHEBI:30616"/>
        <dbReference type="ChEBI" id="CHEBI:43474"/>
        <dbReference type="ChEBI" id="CHEBI:456216"/>
        <dbReference type="EC" id="3.6.4.13"/>
    </reaction>
</comment>
<dbReference type="SUPFAM" id="SSF51445">
    <property type="entry name" value="(Trans)glycosidases"/>
    <property type="match status" value="1"/>
</dbReference>
<keyword evidence="20" id="KW-1185">Reference proteome</keyword>
<keyword evidence="9" id="KW-0809">Transit peptide</keyword>
<dbReference type="Gene3D" id="3.20.20.80">
    <property type="entry name" value="Glycosidases"/>
    <property type="match status" value="1"/>
</dbReference>
<evidence type="ECO:0000256" key="5">
    <source>
        <dbReference type="ARBA" id="ARBA00022741"/>
    </source>
</evidence>
<keyword evidence="5" id="KW-0547">Nucleotide-binding</keyword>